<dbReference type="Gene3D" id="3.30.390.30">
    <property type="match status" value="1"/>
</dbReference>
<proteinExistence type="inferred from homology"/>
<keyword evidence="4" id="KW-0274">FAD</keyword>
<dbReference type="GO" id="GO:0016491">
    <property type="term" value="F:oxidoreductase activity"/>
    <property type="evidence" value="ECO:0007669"/>
    <property type="project" value="InterPro"/>
</dbReference>
<dbReference type="InterPro" id="IPR036188">
    <property type="entry name" value="FAD/NAD-bd_sf"/>
</dbReference>
<dbReference type="SUPFAM" id="SSF51905">
    <property type="entry name" value="FAD/NAD(P)-binding domain"/>
    <property type="match status" value="2"/>
</dbReference>
<comment type="similarity">
    <text evidence="2">Belongs to the FAD-dependent oxidoreductase family.</text>
</comment>
<dbReference type="EMBL" id="QAON01000015">
    <property type="protein sequence ID" value="PTQ87927.1"/>
    <property type="molecule type" value="Genomic_DNA"/>
</dbReference>
<keyword evidence="8" id="KW-1185">Reference proteome</keyword>
<dbReference type="Pfam" id="PF18267">
    <property type="entry name" value="Rubredoxin_C"/>
    <property type="match status" value="1"/>
</dbReference>
<dbReference type="InterPro" id="IPR016156">
    <property type="entry name" value="FAD/NAD-linked_Rdtase_dimer_sf"/>
</dbReference>
<organism evidence="7 8">
    <name type="scientific">Agitococcus lubricus</name>
    <dbReference type="NCBI Taxonomy" id="1077255"/>
    <lineage>
        <taxon>Bacteria</taxon>
        <taxon>Pseudomonadati</taxon>
        <taxon>Pseudomonadota</taxon>
        <taxon>Gammaproteobacteria</taxon>
        <taxon>Moraxellales</taxon>
        <taxon>Moraxellaceae</taxon>
        <taxon>Agitococcus</taxon>
    </lineage>
</organism>
<evidence type="ECO:0000256" key="1">
    <source>
        <dbReference type="ARBA" id="ARBA00001974"/>
    </source>
</evidence>
<protein>
    <submittedName>
        <fullName evidence="7">Assimilatory nitrate reductase (NADH) beta subunit</fullName>
    </submittedName>
</protein>
<evidence type="ECO:0000259" key="6">
    <source>
        <dbReference type="Pfam" id="PF18267"/>
    </source>
</evidence>
<reference evidence="7 8" key="1">
    <citation type="submission" date="2018-04" db="EMBL/GenBank/DDBJ databases">
        <title>Genomic Encyclopedia of Archaeal and Bacterial Type Strains, Phase II (KMG-II): from individual species to whole genera.</title>
        <authorList>
            <person name="Goeker M."/>
        </authorList>
    </citation>
    <scope>NUCLEOTIDE SEQUENCE [LARGE SCALE GENOMIC DNA]</scope>
    <source>
        <strain evidence="7 8">DSM 5822</strain>
    </source>
</reference>
<evidence type="ECO:0000256" key="3">
    <source>
        <dbReference type="ARBA" id="ARBA00022630"/>
    </source>
</evidence>
<dbReference type="InterPro" id="IPR023753">
    <property type="entry name" value="FAD/NAD-binding_dom"/>
</dbReference>
<evidence type="ECO:0000256" key="4">
    <source>
        <dbReference type="ARBA" id="ARBA00022827"/>
    </source>
</evidence>
<comment type="cofactor">
    <cofactor evidence="1">
        <name>FAD</name>
        <dbReference type="ChEBI" id="CHEBI:57692"/>
    </cofactor>
</comment>
<dbReference type="Pfam" id="PF07992">
    <property type="entry name" value="Pyr_redox_2"/>
    <property type="match status" value="1"/>
</dbReference>
<evidence type="ECO:0000313" key="7">
    <source>
        <dbReference type="EMBL" id="PTQ87927.1"/>
    </source>
</evidence>
<evidence type="ECO:0000259" key="5">
    <source>
        <dbReference type="Pfam" id="PF07992"/>
    </source>
</evidence>
<gene>
    <name evidence="7" type="ORF">C8N29_11512</name>
</gene>
<feature type="domain" description="FAD/NAD(P)-binding" evidence="5">
    <location>
        <begin position="5"/>
        <end position="284"/>
    </location>
</feature>
<feature type="domain" description="NADH-rubredoxin oxidoreductase C-terminal" evidence="6">
    <location>
        <begin position="319"/>
        <end position="385"/>
    </location>
</feature>
<evidence type="ECO:0000313" key="8">
    <source>
        <dbReference type="Proteomes" id="UP000244223"/>
    </source>
</evidence>
<dbReference type="Gene3D" id="3.50.50.60">
    <property type="entry name" value="FAD/NAD(P)-binding domain"/>
    <property type="match status" value="2"/>
</dbReference>
<dbReference type="OrthoDB" id="9802028at2"/>
<dbReference type="Proteomes" id="UP000244223">
    <property type="component" value="Unassembled WGS sequence"/>
</dbReference>
<comment type="caution">
    <text evidence="7">The sequence shown here is derived from an EMBL/GenBank/DDBJ whole genome shotgun (WGS) entry which is preliminary data.</text>
</comment>
<dbReference type="FunFam" id="3.50.50.60:FF:000033">
    <property type="entry name" value="Nitrite reductase [NAD(P)H], large subunit"/>
    <property type="match status" value="1"/>
</dbReference>
<dbReference type="PRINTS" id="PR00368">
    <property type="entry name" value="FADPNR"/>
</dbReference>
<evidence type="ECO:0000256" key="2">
    <source>
        <dbReference type="ARBA" id="ARBA00006442"/>
    </source>
</evidence>
<dbReference type="PANTHER" id="PTHR43429">
    <property type="entry name" value="PYRIDINE NUCLEOTIDE-DISULFIDE OXIDOREDUCTASE DOMAIN-CONTAINING"/>
    <property type="match status" value="1"/>
</dbReference>
<name>A0A2T5IVM8_9GAMM</name>
<sequence>MNKQKLVVVGNGMAGMRTVEELLTLAPDLYDITVIGKEPHGNYNRIMLSPVLAGEKTFAEIVLHSPDWYLQQGIELVSGQVVVDINRKTKQVLTDAGLSFDYDRLLLATGSVPFIIPIPNHNHACVLSFRDIRDVNTMLEVTQHKQRVAVIGGGLLGLEAANGLLKRGVDVTVIHDMPCLMNRQLDSEAAHLLQKQLEANGMKFRMGAMTKEIVALDDGHLSHIAFKNGEDLATDLVIMAVGIRPNVALAKQIGLQVDKAILVNDTMQTFDPSIYAVGECVQHRGALFGLVAPLYEQAKVCATHLAEIGIGRYVQKATATTLKVSGVNLFSAGDFSGANAETIVLRDTSSSIYKRLFIKDNKLVGAVLFGDVQDGNWYFDLIKQQQDISDIRADLVFGQ</sequence>
<dbReference type="InterPro" id="IPR041575">
    <property type="entry name" value="Rubredoxin_C"/>
</dbReference>
<dbReference type="AlphaFoldDB" id="A0A2T5IVM8"/>
<dbReference type="RefSeq" id="WP_107866538.1">
    <property type="nucleotide sequence ID" value="NZ_QAON01000015.1"/>
</dbReference>
<dbReference type="PANTHER" id="PTHR43429:SF3">
    <property type="entry name" value="NITRITE REDUCTASE [NAD(P)H]"/>
    <property type="match status" value="1"/>
</dbReference>
<dbReference type="InterPro" id="IPR050260">
    <property type="entry name" value="FAD-bd_OxRdtase"/>
</dbReference>
<dbReference type="PRINTS" id="PR00411">
    <property type="entry name" value="PNDRDTASEI"/>
</dbReference>
<accession>A0A2T5IVM8</accession>
<keyword evidence="3" id="KW-0285">Flavoprotein</keyword>